<evidence type="ECO:0000313" key="1">
    <source>
        <dbReference type="EMBL" id="KAB0610925.1"/>
    </source>
</evidence>
<protein>
    <recommendedName>
        <fullName evidence="3">UDP-N-acetyl-alpha-D-muramoyl-L-alanyl-L-glutamate epimerase</fullName>
    </recommendedName>
</protein>
<dbReference type="AlphaFoldDB" id="A0AAV6EE73"/>
<evidence type="ECO:0000313" key="2">
    <source>
        <dbReference type="Proteomes" id="UP000423641"/>
    </source>
</evidence>
<accession>A0AAV6EE73</accession>
<dbReference type="EMBL" id="VZON01000012">
    <property type="protein sequence ID" value="KAB0610925.1"/>
    <property type="molecule type" value="Genomic_DNA"/>
</dbReference>
<dbReference type="Proteomes" id="UP000423641">
    <property type="component" value="Unassembled WGS sequence"/>
</dbReference>
<dbReference type="RefSeq" id="WP_112000791.1">
    <property type="nucleotide sequence ID" value="NZ_CP053828.1"/>
</dbReference>
<gene>
    <name evidence="1" type="ORF">F7P66_09025</name>
</gene>
<dbReference type="GeneID" id="56510269"/>
<sequence length="633" mass="74210">MKNILSIYRPQVIGNIVYFKWQSTYSNIVKSAANSGYIDYDAVDISQVPLQVHYNSIIGLLLNHLRGLDMQTIVITQDEVNLDIVNFWLSYHELNNVVFANTTKQSIAERNANVEIGGGCGILYGGGKDSSYALYSLMNNKAIKKISLISFVIPEIGVNINELEKRRDENMLKPTKEIFKDIDIIKIRTNLRGIISGYHLDLYLAPIGVLIYLGYFRYITFSYEYCHYYYKIGINNKYGFKRSQQSFMKAMSEFYTSLFNKVDIFNANEHMSEMSSFYYLYKKNPLFYKQIVMCEAVADKSVKYCCNCTKCAEFVLYCMYYDIKQNDIDVEWFFAKSPYILKIINKLKENSNLKYFAELDFILHFDSFMFCLSKLSDFKFKTDDANKNFKILLNRYGNNQHLSNPDAFYPKVMYNTYPKELIDYAFMDIKDIINQDEPPFSMHLGNEICYFNQKNQPEFIHYANKENVNIYDLITSSDNYKPSFNNSYTKAYIKSCNLTLNKLLDEDIVLDNSNSYIDIYIKKNPPMKTDGYLLEANLMSNWSYNLLHLDMINASNELNKRFYLYLNNEAIDMSKRYHGIKIIDKTFTLKLEVKNDLEKWRWGEAARIIISDILSFKSKQLLSNFGFEYKNIV</sequence>
<comment type="caution">
    <text evidence="1">The sequence shown here is derived from an EMBL/GenBank/DDBJ whole genome shotgun (WGS) entry which is preliminary data.</text>
</comment>
<reference evidence="1 2" key="1">
    <citation type="submission" date="2019-09" db="EMBL/GenBank/DDBJ databases">
        <title>Draft genome sequences of 48 bacterial type strains from the CCUG.</title>
        <authorList>
            <person name="Tunovic T."/>
            <person name="Pineiro-Iglesias B."/>
            <person name="Unosson C."/>
            <person name="Inganas E."/>
            <person name="Ohlen M."/>
            <person name="Cardew S."/>
            <person name="Jensie-Markopoulos S."/>
            <person name="Salva-Serra F."/>
            <person name="Jaen-Luchoro D."/>
            <person name="Karlsson R."/>
            <person name="Svensson-Stadler L."/>
            <person name="Chun J."/>
            <person name="Moore E."/>
        </authorList>
    </citation>
    <scope>NUCLEOTIDE SEQUENCE [LARGE SCALE GENOMIC DNA]</scope>
    <source>
        <strain evidence="1 2">CCUG 34538</strain>
    </source>
</reference>
<evidence type="ECO:0008006" key="3">
    <source>
        <dbReference type="Google" id="ProtNLM"/>
    </source>
</evidence>
<organism evidence="1 2">
    <name type="scientific">Campylobacter hyointestinalis subsp. lawsonii</name>
    <dbReference type="NCBI Taxonomy" id="91353"/>
    <lineage>
        <taxon>Bacteria</taxon>
        <taxon>Pseudomonadati</taxon>
        <taxon>Campylobacterota</taxon>
        <taxon>Epsilonproteobacteria</taxon>
        <taxon>Campylobacterales</taxon>
        <taxon>Campylobacteraceae</taxon>
        <taxon>Campylobacter</taxon>
    </lineage>
</organism>
<name>A0AAV6EE73_CAMHY</name>
<proteinExistence type="predicted"/>